<organism evidence="1 2">
    <name type="scientific">Fulvitalea axinellae</name>
    <dbReference type="NCBI Taxonomy" id="1182444"/>
    <lineage>
        <taxon>Bacteria</taxon>
        <taxon>Pseudomonadati</taxon>
        <taxon>Bacteroidota</taxon>
        <taxon>Cytophagia</taxon>
        <taxon>Cytophagales</taxon>
        <taxon>Persicobacteraceae</taxon>
        <taxon>Fulvitalea</taxon>
    </lineage>
</organism>
<dbReference type="RefSeq" id="WP_338392586.1">
    <property type="nucleotide sequence ID" value="NZ_AP025314.1"/>
</dbReference>
<protein>
    <recommendedName>
        <fullName evidence="3">Lipoprotein</fullName>
    </recommendedName>
</protein>
<dbReference type="Proteomes" id="UP001348817">
    <property type="component" value="Chromosome"/>
</dbReference>
<dbReference type="KEGG" id="fax:FUAX_34980"/>
<accession>A0AAU9DD19</accession>
<dbReference type="PROSITE" id="PS51257">
    <property type="entry name" value="PROKAR_LIPOPROTEIN"/>
    <property type="match status" value="1"/>
</dbReference>
<sequence>MNKLRVFFVVITLFGCGPSDKGGNEESKAVEIKRDVAPEPDRELSIKPKIMERDSKNGKPDTVVVGAELVPAFDSLMSLFLEYDLSRSGYDTLSIFNLKGEDTAIWKKETRLLENYEGEYSDPHTAYFLFGKDTVAGGLKGCDEEYYLFLDSSLVKVESLFGDCVESGSYELAISFRDVNGKRWIYRKVFHDVWDQAEFERGLESSVSEHLVRYESDSIGIYLTKNRIVYNEEMADTVKYSRERIEGASFNKPPNNLKESWFGRVSR</sequence>
<dbReference type="AlphaFoldDB" id="A0AAU9DD19"/>
<gene>
    <name evidence="1" type="ORF">FUAX_34980</name>
</gene>
<reference evidence="1 2" key="1">
    <citation type="submission" date="2021-12" db="EMBL/GenBank/DDBJ databases">
        <title>Genome sequencing of bacteria with rrn-lacking chromosome and rrn-plasmid.</title>
        <authorList>
            <person name="Anda M."/>
            <person name="Iwasaki W."/>
        </authorList>
    </citation>
    <scope>NUCLEOTIDE SEQUENCE [LARGE SCALE GENOMIC DNA]</scope>
    <source>
        <strain evidence="1 2">DSM 100852</strain>
    </source>
</reference>
<name>A0AAU9DD19_9BACT</name>
<evidence type="ECO:0000313" key="1">
    <source>
        <dbReference type="EMBL" id="BDD11066.1"/>
    </source>
</evidence>
<keyword evidence="2" id="KW-1185">Reference proteome</keyword>
<evidence type="ECO:0000313" key="2">
    <source>
        <dbReference type="Proteomes" id="UP001348817"/>
    </source>
</evidence>
<proteinExistence type="predicted"/>
<evidence type="ECO:0008006" key="3">
    <source>
        <dbReference type="Google" id="ProtNLM"/>
    </source>
</evidence>
<dbReference type="EMBL" id="AP025314">
    <property type="protein sequence ID" value="BDD11066.1"/>
    <property type="molecule type" value="Genomic_DNA"/>
</dbReference>